<dbReference type="Proteomes" id="UP000606044">
    <property type="component" value="Unassembled WGS sequence"/>
</dbReference>
<evidence type="ECO:0000256" key="5">
    <source>
        <dbReference type="SAM" id="SignalP"/>
    </source>
</evidence>
<dbReference type="CDD" id="cd07720">
    <property type="entry name" value="OPHC2-like_MBL-fold"/>
    <property type="match status" value="1"/>
</dbReference>
<reference evidence="7" key="1">
    <citation type="journal article" date="2014" name="Int. J. Syst. Evol. Microbiol.">
        <title>Complete genome sequence of Corynebacterium casei LMG S-19264T (=DSM 44701T), isolated from a smear-ripened cheese.</title>
        <authorList>
            <consortium name="US DOE Joint Genome Institute (JGI-PGF)"/>
            <person name="Walter F."/>
            <person name="Albersmeier A."/>
            <person name="Kalinowski J."/>
            <person name="Ruckert C."/>
        </authorList>
    </citation>
    <scope>NUCLEOTIDE SEQUENCE</scope>
    <source>
        <strain evidence="7">CCM 7897</strain>
    </source>
</reference>
<proteinExistence type="inferred from homology"/>
<keyword evidence="4" id="KW-0862">Zinc</keyword>
<keyword evidence="3" id="KW-0378">Hydrolase</keyword>
<feature type="domain" description="Metallo-beta-lactamase" evidence="6">
    <location>
        <begin position="84"/>
        <end position="288"/>
    </location>
</feature>
<dbReference type="InterPro" id="IPR051013">
    <property type="entry name" value="MBL_superfamily_lactonases"/>
</dbReference>
<dbReference type="AlphaFoldDB" id="A0A917BJN7"/>
<protein>
    <submittedName>
        <fullName evidence="7">MBL fold metallo-hydrolase</fullName>
    </submittedName>
</protein>
<keyword evidence="5" id="KW-0732">Signal</keyword>
<dbReference type="InterPro" id="IPR001279">
    <property type="entry name" value="Metallo-B-lactamas"/>
</dbReference>
<keyword evidence="8" id="KW-1185">Reference proteome</keyword>
<name>A0A917BJN7_9HYPH</name>
<dbReference type="Gene3D" id="3.60.15.10">
    <property type="entry name" value="Ribonuclease Z/Hydroxyacylglutathione hydrolase-like"/>
    <property type="match status" value="1"/>
</dbReference>
<feature type="signal peptide" evidence="5">
    <location>
        <begin position="1"/>
        <end position="29"/>
    </location>
</feature>
<reference evidence="7" key="2">
    <citation type="submission" date="2020-09" db="EMBL/GenBank/DDBJ databases">
        <authorList>
            <person name="Sun Q."/>
            <person name="Sedlacek I."/>
        </authorList>
    </citation>
    <scope>NUCLEOTIDE SEQUENCE</scope>
    <source>
        <strain evidence="7">CCM 7897</strain>
    </source>
</reference>
<dbReference type="EMBL" id="BMCT01000001">
    <property type="protein sequence ID" value="GGF46006.1"/>
    <property type="molecule type" value="Genomic_DNA"/>
</dbReference>
<dbReference type="PROSITE" id="PS51318">
    <property type="entry name" value="TAT"/>
    <property type="match status" value="1"/>
</dbReference>
<dbReference type="PANTHER" id="PTHR42978:SF6">
    <property type="entry name" value="QUORUM-QUENCHING LACTONASE YTNP-RELATED"/>
    <property type="match status" value="1"/>
</dbReference>
<dbReference type="Pfam" id="PF00753">
    <property type="entry name" value="Lactamase_B"/>
    <property type="match status" value="1"/>
</dbReference>
<dbReference type="SUPFAM" id="SSF56281">
    <property type="entry name" value="Metallo-hydrolase/oxidoreductase"/>
    <property type="match status" value="1"/>
</dbReference>
<dbReference type="RefSeq" id="WP_188574549.1">
    <property type="nucleotide sequence ID" value="NZ_BMCT01000001.1"/>
</dbReference>
<evidence type="ECO:0000256" key="1">
    <source>
        <dbReference type="ARBA" id="ARBA00007749"/>
    </source>
</evidence>
<sequence length="306" mass="32295">MPSFLSRRAFLSGAAAVPLLTALPRIAPAAPLNAPFSVGAFTVLPILDGPFGLTREIVPEADSIEGERLVELAGLPKEGPWPVPVNVFAIRRGPRTYVVDAGGGSTMGADLGNAAERLAAVGVDLTKVDAVLMTHLHPDHAGGLFDDKHQAVFPNAELVVQQEEVAFWSDDGSMSRMPSSMEPLFQIARTALGAYQGKVRLVTGMAEAVPGITFIPLPGHTPGHAGLLLSDGNAQFLLFADTIQSALLQFPYPGWTTSFDVDPSLALASRRGILDRLAADGIPVTGSHISERGRIVTRGMGYAMVE</sequence>
<evidence type="ECO:0000313" key="7">
    <source>
        <dbReference type="EMBL" id="GGF46006.1"/>
    </source>
</evidence>
<dbReference type="InterPro" id="IPR006311">
    <property type="entry name" value="TAT_signal"/>
</dbReference>
<evidence type="ECO:0000259" key="6">
    <source>
        <dbReference type="SMART" id="SM00849"/>
    </source>
</evidence>
<dbReference type="InterPro" id="IPR036866">
    <property type="entry name" value="RibonucZ/Hydroxyglut_hydro"/>
</dbReference>
<gene>
    <name evidence="7" type="ORF">GCM10007301_01900</name>
</gene>
<comment type="similarity">
    <text evidence="1">Belongs to the metallo-beta-lactamase superfamily.</text>
</comment>
<evidence type="ECO:0000256" key="4">
    <source>
        <dbReference type="ARBA" id="ARBA00022833"/>
    </source>
</evidence>
<feature type="chain" id="PRO_5037847123" evidence="5">
    <location>
        <begin position="30"/>
        <end position="306"/>
    </location>
</feature>
<evidence type="ECO:0000256" key="2">
    <source>
        <dbReference type="ARBA" id="ARBA00022723"/>
    </source>
</evidence>
<accession>A0A917BJN7</accession>
<comment type="caution">
    <text evidence="7">The sequence shown here is derived from an EMBL/GenBank/DDBJ whole genome shotgun (WGS) entry which is preliminary data.</text>
</comment>
<dbReference type="GO" id="GO:0046872">
    <property type="term" value="F:metal ion binding"/>
    <property type="evidence" value="ECO:0007669"/>
    <property type="project" value="UniProtKB-KW"/>
</dbReference>
<dbReference type="GO" id="GO:0016787">
    <property type="term" value="F:hydrolase activity"/>
    <property type="evidence" value="ECO:0007669"/>
    <property type="project" value="UniProtKB-KW"/>
</dbReference>
<dbReference type="PANTHER" id="PTHR42978">
    <property type="entry name" value="QUORUM-QUENCHING LACTONASE YTNP-RELATED-RELATED"/>
    <property type="match status" value="1"/>
</dbReference>
<keyword evidence="2" id="KW-0479">Metal-binding</keyword>
<organism evidence="7 8">
    <name type="scientific">Azorhizobium oxalatiphilum</name>
    <dbReference type="NCBI Taxonomy" id="980631"/>
    <lineage>
        <taxon>Bacteria</taxon>
        <taxon>Pseudomonadati</taxon>
        <taxon>Pseudomonadota</taxon>
        <taxon>Alphaproteobacteria</taxon>
        <taxon>Hyphomicrobiales</taxon>
        <taxon>Xanthobacteraceae</taxon>
        <taxon>Azorhizobium</taxon>
    </lineage>
</organism>
<dbReference type="SMART" id="SM00849">
    <property type="entry name" value="Lactamase_B"/>
    <property type="match status" value="1"/>
</dbReference>
<evidence type="ECO:0000313" key="8">
    <source>
        <dbReference type="Proteomes" id="UP000606044"/>
    </source>
</evidence>
<evidence type="ECO:0000256" key="3">
    <source>
        <dbReference type="ARBA" id="ARBA00022801"/>
    </source>
</evidence>